<dbReference type="Gene3D" id="3.40.50.300">
    <property type="entry name" value="P-loop containing nucleotide triphosphate hydrolases"/>
    <property type="match status" value="1"/>
</dbReference>
<name>A0A926IJQ0_9FIRM</name>
<dbReference type="Pfam" id="PF13671">
    <property type="entry name" value="AAA_33"/>
    <property type="match status" value="1"/>
</dbReference>
<organism evidence="1 2">
    <name type="scientific">Paratissierella segnis</name>
    <dbReference type="NCBI Taxonomy" id="2763679"/>
    <lineage>
        <taxon>Bacteria</taxon>
        <taxon>Bacillati</taxon>
        <taxon>Bacillota</taxon>
        <taxon>Tissierellia</taxon>
        <taxon>Tissierellales</taxon>
        <taxon>Tissierellaceae</taxon>
        <taxon>Paratissierella</taxon>
    </lineage>
</organism>
<protein>
    <submittedName>
        <fullName evidence="1">AAA family ATPase</fullName>
    </submittedName>
</protein>
<evidence type="ECO:0000313" key="1">
    <source>
        <dbReference type="EMBL" id="MBC8587686.1"/>
    </source>
</evidence>
<gene>
    <name evidence="1" type="ORF">H8707_05470</name>
</gene>
<reference evidence="1" key="1">
    <citation type="submission" date="2020-08" db="EMBL/GenBank/DDBJ databases">
        <title>Genome public.</title>
        <authorList>
            <person name="Liu C."/>
            <person name="Sun Q."/>
        </authorList>
    </citation>
    <scope>NUCLEOTIDE SEQUENCE</scope>
    <source>
        <strain evidence="1">BX21</strain>
    </source>
</reference>
<proteinExistence type="predicted"/>
<sequence length="172" mass="19516">MKRAIYLITGVMGSGKSTVAQLLASKIKKGVHLRGDIFRKMIVSGRADMSVQPSEEAVSQLHLRYRLAADAAKTYYDNGFSVVLQDNYYGKELTRILSMLKDYSVNVIVLCPDVETVKKREKMREKIGYTGFSVETLHADFMRETPKVGFWLDTSEQSPEQSVQDILLHFDE</sequence>
<dbReference type="SUPFAM" id="SSF52540">
    <property type="entry name" value="P-loop containing nucleoside triphosphate hydrolases"/>
    <property type="match status" value="1"/>
</dbReference>
<dbReference type="Proteomes" id="UP000601171">
    <property type="component" value="Unassembled WGS sequence"/>
</dbReference>
<dbReference type="InterPro" id="IPR027417">
    <property type="entry name" value="P-loop_NTPase"/>
</dbReference>
<dbReference type="EMBL" id="JACRTG010000016">
    <property type="protein sequence ID" value="MBC8587686.1"/>
    <property type="molecule type" value="Genomic_DNA"/>
</dbReference>
<evidence type="ECO:0000313" key="2">
    <source>
        <dbReference type="Proteomes" id="UP000601171"/>
    </source>
</evidence>
<comment type="caution">
    <text evidence="1">The sequence shown here is derived from an EMBL/GenBank/DDBJ whole genome shotgun (WGS) entry which is preliminary data.</text>
</comment>
<dbReference type="AlphaFoldDB" id="A0A926IJQ0"/>
<accession>A0A926IJQ0</accession>
<keyword evidence="2" id="KW-1185">Reference proteome</keyword>